<keyword evidence="3 6" id="KW-0032">Aminotransferase</keyword>
<evidence type="ECO:0000256" key="6">
    <source>
        <dbReference type="RuleBase" id="RU000481"/>
    </source>
</evidence>
<dbReference type="InterPro" id="IPR015424">
    <property type="entry name" value="PyrdxlP-dep_Trfase"/>
</dbReference>
<evidence type="ECO:0000313" key="9">
    <source>
        <dbReference type="Proteomes" id="UP000320776"/>
    </source>
</evidence>
<comment type="similarity">
    <text evidence="2 6">Belongs to the class-I pyridoxal-phosphate-dependent aminotransferase family.</text>
</comment>
<dbReference type="InterPro" id="IPR015421">
    <property type="entry name" value="PyrdxlP-dep_Trfase_major"/>
</dbReference>
<gene>
    <name evidence="8" type="primary">aruH</name>
    <name evidence="8" type="ORF">SPTER_39260</name>
</gene>
<proteinExistence type="inferred from homology"/>
<dbReference type="EC" id="2.6.1.-" evidence="6"/>
<dbReference type="PANTHER" id="PTHR46383:SF1">
    <property type="entry name" value="ASPARTATE AMINOTRANSFERASE"/>
    <property type="match status" value="1"/>
</dbReference>
<dbReference type="EMBL" id="CP036259">
    <property type="protein sequence ID" value="QDR82498.1"/>
    <property type="molecule type" value="Genomic_DNA"/>
</dbReference>
<dbReference type="GO" id="GO:0006520">
    <property type="term" value="P:amino acid metabolic process"/>
    <property type="evidence" value="ECO:0007669"/>
    <property type="project" value="InterPro"/>
</dbReference>
<keyword evidence="8" id="KW-0670">Pyruvate</keyword>
<dbReference type="CDD" id="cd00609">
    <property type="entry name" value="AAT_like"/>
    <property type="match status" value="1"/>
</dbReference>
<organism evidence="8 9">
    <name type="scientific">Sporomusa termitida</name>
    <dbReference type="NCBI Taxonomy" id="2377"/>
    <lineage>
        <taxon>Bacteria</taxon>
        <taxon>Bacillati</taxon>
        <taxon>Bacillota</taxon>
        <taxon>Negativicutes</taxon>
        <taxon>Selenomonadales</taxon>
        <taxon>Sporomusaceae</taxon>
        <taxon>Sporomusa</taxon>
    </lineage>
</organism>
<dbReference type="InterPro" id="IPR004839">
    <property type="entry name" value="Aminotransferase_I/II_large"/>
</dbReference>
<name>A0A517DYT3_9FIRM</name>
<dbReference type="InterPro" id="IPR004838">
    <property type="entry name" value="NHTrfase_class1_PyrdxlP-BS"/>
</dbReference>
<dbReference type="KEGG" id="sted:SPTER_39260"/>
<evidence type="ECO:0000256" key="3">
    <source>
        <dbReference type="ARBA" id="ARBA00022576"/>
    </source>
</evidence>
<keyword evidence="9" id="KW-1185">Reference proteome</keyword>
<evidence type="ECO:0000256" key="2">
    <source>
        <dbReference type="ARBA" id="ARBA00007441"/>
    </source>
</evidence>
<dbReference type="Pfam" id="PF00155">
    <property type="entry name" value="Aminotran_1_2"/>
    <property type="match status" value="1"/>
</dbReference>
<dbReference type="Gene3D" id="3.40.640.10">
    <property type="entry name" value="Type I PLP-dependent aspartate aminotransferase-like (Major domain)"/>
    <property type="match status" value="1"/>
</dbReference>
<dbReference type="InterPro" id="IPR015422">
    <property type="entry name" value="PyrdxlP-dep_Trfase_small"/>
</dbReference>
<dbReference type="InterPro" id="IPR050596">
    <property type="entry name" value="AspAT/PAT-like"/>
</dbReference>
<dbReference type="GO" id="GO:0030170">
    <property type="term" value="F:pyridoxal phosphate binding"/>
    <property type="evidence" value="ECO:0007669"/>
    <property type="project" value="InterPro"/>
</dbReference>
<keyword evidence="4 6" id="KW-0808">Transferase</keyword>
<reference evidence="8 9" key="1">
    <citation type="submission" date="2019-02" db="EMBL/GenBank/DDBJ databases">
        <title>Closed genome of Sporomusa termitida DSM 4440.</title>
        <authorList>
            <person name="Poehlein A."/>
            <person name="Daniel R."/>
        </authorList>
    </citation>
    <scope>NUCLEOTIDE SEQUENCE [LARGE SCALE GENOMIC DNA]</scope>
    <source>
        <strain evidence="8 9">DSM 4440</strain>
    </source>
</reference>
<dbReference type="AlphaFoldDB" id="A0A517DYT3"/>
<dbReference type="Proteomes" id="UP000320776">
    <property type="component" value="Chromosome"/>
</dbReference>
<keyword evidence="5" id="KW-0663">Pyridoxal phosphate</keyword>
<comment type="cofactor">
    <cofactor evidence="1 6">
        <name>pyridoxal 5'-phosphate</name>
        <dbReference type="ChEBI" id="CHEBI:597326"/>
    </cofactor>
</comment>
<feature type="domain" description="Aminotransferase class I/classII large" evidence="7">
    <location>
        <begin position="35"/>
        <end position="379"/>
    </location>
</feature>
<evidence type="ECO:0000256" key="4">
    <source>
        <dbReference type="ARBA" id="ARBA00022679"/>
    </source>
</evidence>
<dbReference type="Gene3D" id="3.90.1150.10">
    <property type="entry name" value="Aspartate Aminotransferase, domain 1"/>
    <property type="match status" value="1"/>
</dbReference>
<accession>A0A517DYT3</accession>
<dbReference type="OrthoDB" id="9802328at2"/>
<dbReference type="SUPFAM" id="SSF53383">
    <property type="entry name" value="PLP-dependent transferases"/>
    <property type="match status" value="1"/>
</dbReference>
<evidence type="ECO:0000256" key="5">
    <source>
        <dbReference type="ARBA" id="ARBA00022898"/>
    </source>
</evidence>
<protein>
    <recommendedName>
        <fullName evidence="6">Aminotransferase</fullName>
        <ecNumber evidence="6">2.6.1.-</ecNumber>
    </recommendedName>
</protein>
<dbReference type="RefSeq" id="WP_144351880.1">
    <property type="nucleotide sequence ID" value="NZ_CP036259.1"/>
</dbReference>
<evidence type="ECO:0000313" key="8">
    <source>
        <dbReference type="EMBL" id="QDR82498.1"/>
    </source>
</evidence>
<dbReference type="GO" id="GO:0008483">
    <property type="term" value="F:transaminase activity"/>
    <property type="evidence" value="ECO:0007669"/>
    <property type="project" value="UniProtKB-KW"/>
</dbReference>
<sequence length="388" mass="42542">MKGFSKLTQGLLGQPMLDILTNVCALEAAGKKVYRFEVGDANIDPYPHVINATKEALDAGHIKYVDSLGILPLREAVCGYTERKLGFRPAVSQVAVMPANSVIDFVMRCVVNPGEEVIFSDPGFAVYIAVASYLGIKAVKVPVREENEFRLNPEELLSRITDKTRLIIITSPQNPTGGVMTEAEMLRVAEIAREKDIYLLSDEIYAENLYDCRHYSPAVVDQCRERTIILSGFSKGHSMSGWRLGYAIGPADLIAKMGQMFETVYTCVPPFIQYAGISALNTPAELMAERISRYKKLRDLMVEKLNEIPGITCSIPKGAIYVFPNITGTGLTSKEFAQLVLEKAGVAVVPGSCFGENGEGYVRLCYVRDEAMITEACAAMKIALTARG</sequence>
<dbReference type="PROSITE" id="PS00105">
    <property type="entry name" value="AA_TRANSFER_CLASS_1"/>
    <property type="match status" value="1"/>
</dbReference>
<evidence type="ECO:0000256" key="1">
    <source>
        <dbReference type="ARBA" id="ARBA00001933"/>
    </source>
</evidence>
<evidence type="ECO:0000259" key="7">
    <source>
        <dbReference type="Pfam" id="PF00155"/>
    </source>
</evidence>
<dbReference type="PANTHER" id="PTHR46383">
    <property type="entry name" value="ASPARTATE AMINOTRANSFERASE"/>
    <property type="match status" value="1"/>
</dbReference>